<evidence type="ECO:0000256" key="5">
    <source>
        <dbReference type="ARBA" id="ARBA00022970"/>
    </source>
</evidence>
<dbReference type="CDD" id="cd03224">
    <property type="entry name" value="ABC_TM1139_LivF_branched"/>
    <property type="match status" value="1"/>
</dbReference>
<dbReference type="InterPro" id="IPR003439">
    <property type="entry name" value="ABC_transporter-like_ATP-bd"/>
</dbReference>
<evidence type="ECO:0000259" key="6">
    <source>
        <dbReference type="PROSITE" id="PS50893"/>
    </source>
</evidence>
<dbReference type="InterPro" id="IPR027417">
    <property type="entry name" value="P-loop_NTPase"/>
</dbReference>
<dbReference type="SUPFAM" id="SSF52540">
    <property type="entry name" value="P-loop containing nucleoside triphosphate hydrolases"/>
    <property type="match status" value="1"/>
</dbReference>
<evidence type="ECO:0000256" key="3">
    <source>
        <dbReference type="ARBA" id="ARBA00022741"/>
    </source>
</evidence>
<dbReference type="SMART" id="SM00382">
    <property type="entry name" value="AAA"/>
    <property type="match status" value="1"/>
</dbReference>
<keyword evidence="4 7" id="KW-0067">ATP-binding</keyword>
<protein>
    <submittedName>
        <fullName evidence="7">ABC transporter ATP-binding protein</fullName>
    </submittedName>
</protein>
<dbReference type="EMBL" id="PXYW01000045">
    <property type="protein sequence ID" value="PSR32309.1"/>
    <property type="molecule type" value="Genomic_DNA"/>
</dbReference>
<proteinExistence type="inferred from homology"/>
<dbReference type="Proteomes" id="UP000242972">
    <property type="component" value="Unassembled WGS sequence"/>
</dbReference>
<keyword evidence="2" id="KW-0813">Transport</keyword>
<dbReference type="PROSITE" id="PS00211">
    <property type="entry name" value="ABC_TRANSPORTER_1"/>
    <property type="match status" value="1"/>
</dbReference>
<dbReference type="AlphaFoldDB" id="A0A2T2XCU0"/>
<evidence type="ECO:0000256" key="2">
    <source>
        <dbReference type="ARBA" id="ARBA00022448"/>
    </source>
</evidence>
<dbReference type="GO" id="GO:0016887">
    <property type="term" value="F:ATP hydrolysis activity"/>
    <property type="evidence" value="ECO:0007669"/>
    <property type="project" value="InterPro"/>
</dbReference>
<evidence type="ECO:0000256" key="1">
    <source>
        <dbReference type="ARBA" id="ARBA00005417"/>
    </source>
</evidence>
<dbReference type="GO" id="GO:0005524">
    <property type="term" value="F:ATP binding"/>
    <property type="evidence" value="ECO:0007669"/>
    <property type="project" value="UniProtKB-KW"/>
</dbReference>
<dbReference type="Pfam" id="PF00005">
    <property type="entry name" value="ABC_tran"/>
    <property type="match status" value="1"/>
</dbReference>
<dbReference type="GO" id="GO:0015807">
    <property type="term" value="P:L-amino acid transport"/>
    <property type="evidence" value="ECO:0007669"/>
    <property type="project" value="TreeGrafter"/>
</dbReference>
<comment type="similarity">
    <text evidence="1">Belongs to the ABC transporter superfamily.</text>
</comment>
<dbReference type="InterPro" id="IPR052156">
    <property type="entry name" value="BCAA_Transport_ATP-bd_LivF"/>
</dbReference>
<dbReference type="InterPro" id="IPR017871">
    <property type="entry name" value="ABC_transporter-like_CS"/>
</dbReference>
<keyword evidence="5" id="KW-0029">Amino-acid transport</keyword>
<dbReference type="PANTHER" id="PTHR43820">
    <property type="entry name" value="HIGH-AFFINITY BRANCHED-CHAIN AMINO ACID TRANSPORT ATP-BINDING PROTEIN LIVF"/>
    <property type="match status" value="1"/>
</dbReference>
<organism evidence="7 8">
    <name type="scientific">Sulfobacillus benefaciens</name>
    <dbReference type="NCBI Taxonomy" id="453960"/>
    <lineage>
        <taxon>Bacteria</taxon>
        <taxon>Bacillati</taxon>
        <taxon>Bacillota</taxon>
        <taxon>Clostridia</taxon>
        <taxon>Eubacteriales</taxon>
        <taxon>Clostridiales Family XVII. Incertae Sedis</taxon>
        <taxon>Sulfobacillus</taxon>
    </lineage>
</organism>
<dbReference type="InterPro" id="IPR003593">
    <property type="entry name" value="AAA+_ATPase"/>
</dbReference>
<dbReference type="PANTHER" id="PTHR43820:SF4">
    <property type="entry name" value="HIGH-AFFINITY BRANCHED-CHAIN AMINO ACID TRANSPORT ATP-BINDING PROTEIN LIVF"/>
    <property type="match status" value="1"/>
</dbReference>
<comment type="caution">
    <text evidence="7">The sequence shown here is derived from an EMBL/GenBank/DDBJ whole genome shotgun (WGS) entry which is preliminary data.</text>
</comment>
<feature type="domain" description="ABC transporter" evidence="6">
    <location>
        <begin position="8"/>
        <end position="237"/>
    </location>
</feature>
<dbReference type="GO" id="GO:0015658">
    <property type="term" value="F:branched-chain amino acid transmembrane transporter activity"/>
    <property type="evidence" value="ECO:0007669"/>
    <property type="project" value="TreeGrafter"/>
</dbReference>
<dbReference type="Gene3D" id="3.40.50.300">
    <property type="entry name" value="P-loop containing nucleotide triphosphate hydrolases"/>
    <property type="match status" value="1"/>
</dbReference>
<evidence type="ECO:0000313" key="8">
    <source>
        <dbReference type="Proteomes" id="UP000242972"/>
    </source>
</evidence>
<reference evidence="7 8" key="1">
    <citation type="journal article" date="2014" name="BMC Genomics">
        <title>Comparison of environmental and isolate Sulfobacillus genomes reveals diverse carbon, sulfur, nitrogen, and hydrogen metabolisms.</title>
        <authorList>
            <person name="Justice N.B."/>
            <person name="Norman A."/>
            <person name="Brown C.T."/>
            <person name="Singh A."/>
            <person name="Thomas B.C."/>
            <person name="Banfield J.F."/>
        </authorList>
    </citation>
    <scope>NUCLEOTIDE SEQUENCE [LARGE SCALE GENOMIC DNA]</scope>
    <source>
        <strain evidence="7">AMDSBA4</strain>
    </source>
</reference>
<sequence length="238" mass="26330">MRPTQPVLQVKNLSARYGVMQVLWDVTLEIGSGERVVLLGSNGAGKTTLLKTLCGLVPAMHGTILLQQQPVDALRVDQRIRRGLAFVSELGMIPTLTVEENLVLGGYYLSNAIRHTRIAEMYQKFPDLWRQRRWAAGSLSGGQRKMLAVAKALIARPTLIIMDEPSSGLSPLLVQELIAILRQLDDGSTAFFIAEQNIKFLDLATRAYVLEGGRLRFTGTVAELHADNTLRTAYFGLR</sequence>
<evidence type="ECO:0000313" key="7">
    <source>
        <dbReference type="EMBL" id="PSR32309.1"/>
    </source>
</evidence>
<name>A0A2T2XCU0_9FIRM</name>
<evidence type="ECO:0000256" key="4">
    <source>
        <dbReference type="ARBA" id="ARBA00022840"/>
    </source>
</evidence>
<accession>A0A2T2XCU0</accession>
<keyword evidence="3" id="KW-0547">Nucleotide-binding</keyword>
<dbReference type="PROSITE" id="PS50893">
    <property type="entry name" value="ABC_TRANSPORTER_2"/>
    <property type="match status" value="1"/>
</dbReference>
<gene>
    <name evidence="7" type="ORF">C7B46_14895</name>
</gene>